<sequence>MPDTFTASTNALREKLTSGSPVFGTFCSIPHVTSAEALGGAGFDFVLVDAQHGAPTFDTLVQLIPAIQLGGAPSLIRLPWNDPALAMRALDLGAAGVVVPLISTRQDAERAATACRYPPSGIRSFGQVRGLSYGSTAATNDEVLCIAMIETAEGLENADAIASTPGVDGIFIGPVDLALSMGLPVDFTLSDPRLKEAMTAILEAGQRHDCPVGMPLFGIGMASGAIEAGYRFMTAGGDGGYIRMGAMGDITKLREIADGENR</sequence>
<accession>A0ABU4HKG8</accession>
<feature type="domain" description="HpcH/HpaI aldolase/citrate lyase" evidence="4">
    <location>
        <begin position="26"/>
        <end position="241"/>
    </location>
</feature>
<evidence type="ECO:0000256" key="3">
    <source>
        <dbReference type="ARBA" id="ARBA00023239"/>
    </source>
</evidence>
<dbReference type="InterPro" id="IPR040442">
    <property type="entry name" value="Pyrv_kinase-like_dom_sf"/>
</dbReference>
<evidence type="ECO:0000256" key="1">
    <source>
        <dbReference type="ARBA" id="ARBA00005568"/>
    </source>
</evidence>
<keyword evidence="3 5" id="KW-0456">Lyase</keyword>
<dbReference type="SUPFAM" id="SSF51621">
    <property type="entry name" value="Phosphoenolpyruvate/pyruvate domain"/>
    <property type="match status" value="1"/>
</dbReference>
<reference evidence="5 6" key="2">
    <citation type="submission" date="2023-10" db="EMBL/GenBank/DDBJ databases">
        <authorList>
            <person name="Han X.F."/>
        </authorList>
    </citation>
    <scope>NUCLEOTIDE SEQUENCE [LARGE SCALE GENOMIC DNA]</scope>
    <source>
        <strain evidence="5 6">KCTC 39840</strain>
    </source>
</reference>
<dbReference type="InterPro" id="IPR015813">
    <property type="entry name" value="Pyrv/PenolPyrv_kinase-like_dom"/>
</dbReference>
<evidence type="ECO:0000256" key="2">
    <source>
        <dbReference type="ARBA" id="ARBA00022723"/>
    </source>
</evidence>
<gene>
    <name evidence="5" type="ORF">R7226_01760</name>
</gene>
<dbReference type="GO" id="GO:0016829">
    <property type="term" value="F:lyase activity"/>
    <property type="evidence" value="ECO:0007669"/>
    <property type="project" value="UniProtKB-KW"/>
</dbReference>
<proteinExistence type="inferred from homology"/>
<name>A0ABU4HKG8_9ACTN</name>
<comment type="similarity">
    <text evidence="1">Belongs to the HpcH/HpaI aldolase family.</text>
</comment>
<dbReference type="InterPro" id="IPR050251">
    <property type="entry name" value="HpcH-HpaI_aldolase"/>
</dbReference>
<dbReference type="PANTHER" id="PTHR30502">
    <property type="entry name" value="2-KETO-3-DEOXY-L-RHAMNONATE ALDOLASE"/>
    <property type="match status" value="1"/>
</dbReference>
<dbReference type="Pfam" id="PF03328">
    <property type="entry name" value="HpcH_HpaI"/>
    <property type="match status" value="1"/>
</dbReference>
<organism evidence="5 6">
    <name type="scientific">Conexibacter stalactiti</name>
    <dbReference type="NCBI Taxonomy" id="1940611"/>
    <lineage>
        <taxon>Bacteria</taxon>
        <taxon>Bacillati</taxon>
        <taxon>Actinomycetota</taxon>
        <taxon>Thermoleophilia</taxon>
        <taxon>Solirubrobacterales</taxon>
        <taxon>Conexibacteraceae</taxon>
        <taxon>Conexibacter</taxon>
    </lineage>
</organism>
<evidence type="ECO:0000313" key="5">
    <source>
        <dbReference type="EMBL" id="MDW5593045.1"/>
    </source>
</evidence>
<keyword evidence="6" id="KW-1185">Reference proteome</keyword>
<dbReference type="Gene3D" id="3.20.20.60">
    <property type="entry name" value="Phosphoenolpyruvate-binding domains"/>
    <property type="match status" value="1"/>
</dbReference>
<reference evidence="6" key="1">
    <citation type="submission" date="2023-07" db="EMBL/GenBank/DDBJ databases">
        <title>Conexibacter stalactiti sp. nov., isolated from stalactites in a lava cave and emended description of the genus Conexibacter.</title>
        <authorList>
            <person name="Lee S.D."/>
        </authorList>
    </citation>
    <scope>NUCLEOTIDE SEQUENCE [LARGE SCALE GENOMIC DNA]</scope>
    <source>
        <strain evidence="6">KCTC 39840</strain>
    </source>
</reference>
<protein>
    <submittedName>
        <fullName evidence="5">Aldolase/citrate lyase family protein</fullName>
    </submittedName>
</protein>
<dbReference type="EMBL" id="JAWSTH010000002">
    <property type="protein sequence ID" value="MDW5593045.1"/>
    <property type="molecule type" value="Genomic_DNA"/>
</dbReference>
<evidence type="ECO:0000259" key="4">
    <source>
        <dbReference type="Pfam" id="PF03328"/>
    </source>
</evidence>
<dbReference type="PANTHER" id="PTHR30502:SF0">
    <property type="entry name" value="PHOSPHOENOLPYRUVATE CARBOXYLASE FAMILY PROTEIN"/>
    <property type="match status" value="1"/>
</dbReference>
<dbReference type="InterPro" id="IPR005000">
    <property type="entry name" value="Aldolase/citrate-lyase_domain"/>
</dbReference>
<evidence type="ECO:0000313" key="6">
    <source>
        <dbReference type="Proteomes" id="UP001284601"/>
    </source>
</evidence>
<dbReference type="Proteomes" id="UP001284601">
    <property type="component" value="Unassembled WGS sequence"/>
</dbReference>
<comment type="caution">
    <text evidence="5">The sequence shown here is derived from an EMBL/GenBank/DDBJ whole genome shotgun (WGS) entry which is preliminary data.</text>
</comment>
<keyword evidence="2" id="KW-0479">Metal-binding</keyword>
<dbReference type="RefSeq" id="WP_318595308.1">
    <property type="nucleotide sequence ID" value="NZ_JAWSTH010000002.1"/>
</dbReference>